<dbReference type="Proteomes" id="UP001279734">
    <property type="component" value="Unassembled WGS sequence"/>
</dbReference>
<evidence type="ECO:0000313" key="2">
    <source>
        <dbReference type="EMBL" id="GMH30822.1"/>
    </source>
</evidence>
<protein>
    <submittedName>
        <fullName evidence="2">Uncharacterized protein</fullName>
    </submittedName>
</protein>
<dbReference type="AlphaFoldDB" id="A0AAD3Y5X8"/>
<comment type="caution">
    <text evidence="2">The sequence shown here is derived from an EMBL/GenBank/DDBJ whole genome shotgun (WGS) entry which is preliminary data.</text>
</comment>
<evidence type="ECO:0000313" key="3">
    <source>
        <dbReference type="Proteomes" id="UP001279734"/>
    </source>
</evidence>
<proteinExistence type="predicted"/>
<feature type="compositionally biased region" description="Basic and acidic residues" evidence="1">
    <location>
        <begin position="40"/>
        <end position="53"/>
    </location>
</feature>
<evidence type="ECO:0000256" key="1">
    <source>
        <dbReference type="SAM" id="MobiDB-lite"/>
    </source>
</evidence>
<reference evidence="2" key="1">
    <citation type="submission" date="2023-05" db="EMBL/GenBank/DDBJ databases">
        <title>Nepenthes gracilis genome sequencing.</title>
        <authorList>
            <person name="Fukushima K."/>
        </authorList>
    </citation>
    <scope>NUCLEOTIDE SEQUENCE</scope>
    <source>
        <strain evidence="2">SING2019-196</strain>
    </source>
</reference>
<sequence length="74" mass="8482">MRRGKTKEEQSGVLKKEEKKKKNRGIWRAELEGVKQRGVTEVERKEKSRELQRAGRGAKTRAELEPCSGTVKSD</sequence>
<feature type="compositionally biased region" description="Basic and acidic residues" evidence="1">
    <location>
        <begin position="1"/>
        <end position="17"/>
    </location>
</feature>
<accession>A0AAD3Y5X8</accession>
<gene>
    <name evidence="2" type="ORF">Nepgr_032665</name>
</gene>
<organism evidence="2 3">
    <name type="scientific">Nepenthes gracilis</name>
    <name type="common">Slender pitcher plant</name>
    <dbReference type="NCBI Taxonomy" id="150966"/>
    <lineage>
        <taxon>Eukaryota</taxon>
        <taxon>Viridiplantae</taxon>
        <taxon>Streptophyta</taxon>
        <taxon>Embryophyta</taxon>
        <taxon>Tracheophyta</taxon>
        <taxon>Spermatophyta</taxon>
        <taxon>Magnoliopsida</taxon>
        <taxon>eudicotyledons</taxon>
        <taxon>Gunneridae</taxon>
        <taxon>Pentapetalae</taxon>
        <taxon>Caryophyllales</taxon>
        <taxon>Nepenthaceae</taxon>
        <taxon>Nepenthes</taxon>
    </lineage>
</organism>
<keyword evidence="3" id="KW-1185">Reference proteome</keyword>
<name>A0AAD3Y5X8_NEPGR</name>
<dbReference type="EMBL" id="BSYO01000039">
    <property type="protein sequence ID" value="GMH30822.1"/>
    <property type="molecule type" value="Genomic_DNA"/>
</dbReference>
<feature type="region of interest" description="Disordered" evidence="1">
    <location>
        <begin position="1"/>
        <end position="23"/>
    </location>
</feature>
<feature type="region of interest" description="Disordered" evidence="1">
    <location>
        <begin position="40"/>
        <end position="74"/>
    </location>
</feature>